<evidence type="ECO:0000313" key="24">
    <source>
        <dbReference type="RefSeq" id="XP_013400385.1"/>
    </source>
</evidence>
<dbReference type="GO" id="GO:0061630">
    <property type="term" value="F:ubiquitin protein ligase activity"/>
    <property type="evidence" value="ECO:0007669"/>
    <property type="project" value="UniProtKB-EC"/>
</dbReference>
<dbReference type="InterPro" id="IPR029071">
    <property type="entry name" value="Ubiquitin-like_domsf"/>
</dbReference>
<evidence type="ECO:0000256" key="15">
    <source>
        <dbReference type="ARBA" id="ARBA00023006"/>
    </source>
</evidence>
<dbReference type="PIRSF" id="PIRSF037880">
    <property type="entry name" value="Parkin"/>
    <property type="match status" value="1"/>
</dbReference>
<evidence type="ECO:0000259" key="21">
    <source>
        <dbReference type="PROSITE" id="PS50053"/>
    </source>
</evidence>
<evidence type="ECO:0000256" key="9">
    <source>
        <dbReference type="ARBA" id="ARBA00022723"/>
    </source>
</evidence>
<dbReference type="GO" id="GO:0006950">
    <property type="term" value="P:response to stress"/>
    <property type="evidence" value="ECO:0007669"/>
    <property type="project" value="UniProtKB-ARBA"/>
</dbReference>
<dbReference type="SUPFAM" id="SSF54236">
    <property type="entry name" value="Ubiquitin-like"/>
    <property type="match status" value="1"/>
</dbReference>
<dbReference type="Gene3D" id="3.10.20.90">
    <property type="entry name" value="Phosphatidylinositol 3-kinase Catalytic Subunit, Chain A, domain 1"/>
    <property type="match status" value="1"/>
</dbReference>
<keyword evidence="16 19" id="KW-0496">Mitochondrion</keyword>
<dbReference type="SUPFAM" id="SSF57850">
    <property type="entry name" value="RING/U-box"/>
    <property type="match status" value="1"/>
</dbReference>
<keyword evidence="15 19" id="KW-0072">Autophagy</keyword>
<evidence type="ECO:0000256" key="14">
    <source>
        <dbReference type="ARBA" id="ARBA00022843"/>
    </source>
</evidence>
<dbReference type="InterPro" id="IPR000626">
    <property type="entry name" value="Ubiquitin-like_dom"/>
</dbReference>
<dbReference type="CDD" id="cd21382">
    <property type="entry name" value="RING0_parkin"/>
    <property type="match status" value="1"/>
</dbReference>
<dbReference type="InterPro" id="IPR044066">
    <property type="entry name" value="TRIAD_supradom"/>
</dbReference>
<keyword evidence="13 19" id="KW-0862">Zinc</keyword>
<comment type="subcellular location">
    <subcellularLocation>
        <location evidence="3">Cytoplasm</location>
        <location evidence="3">Cytosol</location>
    </subcellularLocation>
    <subcellularLocation>
        <location evidence="2 19">Mitochondrion</location>
    </subcellularLocation>
</comment>
<name>A0A1S3IQ86_LINAN</name>
<dbReference type="FunCoup" id="A0A1S3IQ86">
    <property type="interactions" value="916"/>
</dbReference>
<keyword evidence="12 19" id="KW-0833">Ubl conjugation pathway</keyword>
<evidence type="ECO:0000256" key="8">
    <source>
        <dbReference type="ARBA" id="ARBA00022679"/>
    </source>
</evidence>
<dbReference type="InterPro" id="IPR047536">
    <property type="entry name" value="Rcat_RBR_parkin"/>
</dbReference>
<dbReference type="GO" id="GO:0005739">
    <property type="term" value="C:mitochondrion"/>
    <property type="evidence" value="ECO:0007669"/>
    <property type="project" value="UniProtKB-SubCell"/>
</dbReference>
<evidence type="ECO:0000259" key="22">
    <source>
        <dbReference type="PROSITE" id="PS51873"/>
    </source>
</evidence>
<keyword evidence="11" id="KW-0863">Zinc-finger</keyword>
<dbReference type="GO" id="GO:1902532">
    <property type="term" value="P:negative regulation of intracellular signal transduction"/>
    <property type="evidence" value="ECO:0007669"/>
    <property type="project" value="UniProtKB-ARBA"/>
</dbReference>
<dbReference type="PROSITE" id="PS51873">
    <property type="entry name" value="TRIAD"/>
    <property type="match status" value="1"/>
</dbReference>
<dbReference type="InParanoid" id="A0A1S3IQ86"/>
<comment type="subunit">
    <text evidence="19">Forms an E3 ubiquitin ligase complex.</text>
</comment>
<dbReference type="Pfam" id="PF00240">
    <property type="entry name" value="ubiquitin"/>
    <property type="match status" value="1"/>
</dbReference>
<evidence type="ECO:0000256" key="16">
    <source>
        <dbReference type="ARBA" id="ARBA00023128"/>
    </source>
</evidence>
<dbReference type="PANTHER" id="PTHR11685">
    <property type="entry name" value="RBR FAMILY RING FINGER AND IBR DOMAIN-CONTAINING"/>
    <property type="match status" value="1"/>
</dbReference>
<dbReference type="OrthoDB" id="1431934at2759"/>
<dbReference type="InterPro" id="IPR013083">
    <property type="entry name" value="Znf_RING/FYVE/PHD"/>
</dbReference>
<dbReference type="InterPro" id="IPR002867">
    <property type="entry name" value="IBR_dom"/>
</dbReference>
<dbReference type="CDD" id="cd20340">
    <property type="entry name" value="BRcat_RBR_parkin"/>
    <property type="match status" value="1"/>
</dbReference>
<keyword evidence="14 19" id="KW-0832">Ubl conjugation</keyword>
<dbReference type="KEGG" id="lak:106166390"/>
<dbReference type="GO" id="GO:0016567">
    <property type="term" value="P:protein ubiquitination"/>
    <property type="evidence" value="ECO:0007669"/>
    <property type="project" value="UniProtKB-UniRule"/>
</dbReference>
<dbReference type="GO" id="GO:0000151">
    <property type="term" value="C:ubiquitin ligase complex"/>
    <property type="evidence" value="ECO:0007669"/>
    <property type="project" value="UniProtKB-UniRule"/>
</dbReference>
<dbReference type="UniPathway" id="UPA00143"/>
<dbReference type="Pfam" id="PF17978">
    <property type="entry name" value="zf-RING_14"/>
    <property type="match status" value="1"/>
</dbReference>
<evidence type="ECO:0000256" key="13">
    <source>
        <dbReference type="ARBA" id="ARBA00022833"/>
    </source>
</evidence>
<dbReference type="Gene3D" id="3.30.40.10">
    <property type="entry name" value="Zinc/RING finger domain, C3HC4 (zinc finger)"/>
    <property type="match status" value="1"/>
</dbReference>
<evidence type="ECO:0000256" key="12">
    <source>
        <dbReference type="ARBA" id="ARBA00022786"/>
    </source>
</evidence>
<accession>A0A1S3IQ86</accession>
<evidence type="ECO:0000256" key="4">
    <source>
        <dbReference type="ARBA" id="ARBA00004906"/>
    </source>
</evidence>
<gene>
    <name evidence="24" type="primary">LOC106166390</name>
</gene>
<keyword evidence="6" id="KW-0963">Cytoplasm</keyword>
<dbReference type="InterPro" id="IPR031127">
    <property type="entry name" value="E3_UB_ligase_RBR"/>
</dbReference>
<evidence type="ECO:0000256" key="7">
    <source>
        <dbReference type="ARBA" id="ARBA00022553"/>
    </source>
</evidence>
<reference evidence="24" key="1">
    <citation type="submission" date="2025-08" db="UniProtKB">
        <authorList>
            <consortium name="RefSeq"/>
        </authorList>
    </citation>
    <scope>IDENTIFICATION</scope>
    <source>
        <tissue evidence="24">Gonads</tissue>
    </source>
</reference>
<protein>
    <recommendedName>
        <fullName evidence="18 19">E3 ubiquitin-protein ligase parkin</fullName>
        <ecNumber evidence="5 19">2.3.2.31</ecNumber>
    </recommendedName>
</protein>
<comment type="function">
    <text evidence="19">Functions within a multiprotein E3 ubiquitin ligase complex, catalyzing the covalent attachment of ubiquitin moieties onto substrate proteins.</text>
</comment>
<dbReference type="CDD" id="cd16627">
    <property type="entry name" value="RING-HC_RBR_parkin"/>
    <property type="match status" value="1"/>
</dbReference>
<keyword evidence="23" id="KW-1185">Reference proteome</keyword>
<dbReference type="CDD" id="cd01798">
    <property type="entry name" value="Ubl_parkin"/>
    <property type="match status" value="1"/>
</dbReference>
<organism evidence="23 24">
    <name type="scientific">Lingula anatina</name>
    <name type="common">Brachiopod</name>
    <name type="synonym">Lingula unguis</name>
    <dbReference type="NCBI Taxonomy" id="7574"/>
    <lineage>
        <taxon>Eukaryota</taxon>
        <taxon>Metazoa</taxon>
        <taxon>Spiralia</taxon>
        <taxon>Lophotrochozoa</taxon>
        <taxon>Brachiopoda</taxon>
        <taxon>Linguliformea</taxon>
        <taxon>Lingulata</taxon>
        <taxon>Lingulida</taxon>
        <taxon>Linguloidea</taxon>
        <taxon>Lingulidae</taxon>
        <taxon>Lingula</taxon>
    </lineage>
</organism>
<dbReference type="RefSeq" id="XP_013400385.1">
    <property type="nucleotide sequence ID" value="XM_013544931.1"/>
</dbReference>
<dbReference type="STRING" id="7574.A0A1S3IQ86"/>
<dbReference type="SMART" id="SM00213">
    <property type="entry name" value="UBQ"/>
    <property type="match status" value="1"/>
</dbReference>
<dbReference type="Gene3D" id="2.20.25.20">
    <property type="match status" value="1"/>
</dbReference>
<comment type="similarity">
    <text evidence="17 19">Belongs to the RBR family. Parkin subfamily.</text>
</comment>
<sequence length="439" mass="49819">MSPEKIVILGTILIWRSMTAVINIRFNSCHSHLLHVDSSWTIEKVKEQIAAEEGVSPNDIRIIFAGRELQNSTAIREIDLGLHSVLHVIQGRKRNLSLQVETDCERGQGEVPETEKEQSTPLNHYYIFCKNECKKVCAGKLRVRCSKCKQGSFRLEQEPSCWDDVLKPGRIMGVCEEKDCSGDTAEFFFKCANHSSTEDESSVVLYLIKANTRNVECITCLAICDPVLVFPCLEGHSMCLDCFRIYCQTKLNDRDFIQHPELGYTLPCPAGCDNSLINEVHHFRILGDDQYDRYQRFSTEECLLQMGGVLCPQPGCGAGLLPEDEQQRRIECATPQGCGFIFCRRCFQAFHQGDCDQRLMDTASTTGYSVDPARAERARWERLSKDTIGKTTKPCPQCNVPVEKAGGCMHMQCTRCKLDWCWLCHSPWSRECMGNHWFG</sequence>
<feature type="domain" description="Ubiquitin-like" evidence="21">
    <location>
        <begin position="20"/>
        <end position="89"/>
    </location>
</feature>
<keyword evidence="10" id="KW-0677">Repeat</keyword>
<dbReference type="InterPro" id="IPR047535">
    <property type="entry name" value="RING-HC_RBR_parkin"/>
</dbReference>
<dbReference type="Gene3D" id="1.20.120.1750">
    <property type="match status" value="1"/>
</dbReference>
<dbReference type="EC" id="2.3.2.31" evidence="5 19"/>
<comment type="catalytic activity">
    <reaction evidence="1 19">
        <text>[E2 ubiquitin-conjugating enzyme]-S-ubiquitinyl-L-cysteine + [acceptor protein]-L-lysine = [E2 ubiquitin-conjugating enzyme]-L-cysteine + [acceptor protein]-N(6)-ubiquitinyl-L-lysine.</text>
        <dbReference type="EC" id="2.3.2.31"/>
    </reaction>
</comment>
<dbReference type="InterPro" id="IPR003977">
    <property type="entry name" value="Parkin"/>
</dbReference>
<dbReference type="GO" id="GO:0008270">
    <property type="term" value="F:zinc ion binding"/>
    <property type="evidence" value="ECO:0007669"/>
    <property type="project" value="UniProtKB-KW"/>
</dbReference>
<keyword evidence="8" id="KW-0808">Transferase</keyword>
<evidence type="ECO:0000256" key="2">
    <source>
        <dbReference type="ARBA" id="ARBA00004173"/>
    </source>
</evidence>
<evidence type="ECO:0000256" key="20">
    <source>
        <dbReference type="PIRSR" id="PIRSR037880-1"/>
    </source>
</evidence>
<dbReference type="GO" id="GO:0000423">
    <property type="term" value="P:mitophagy"/>
    <property type="evidence" value="ECO:0007669"/>
    <property type="project" value="UniProtKB-ARBA"/>
</dbReference>
<dbReference type="InterPro" id="IPR041170">
    <property type="entry name" value="Znf-RING_14"/>
</dbReference>
<evidence type="ECO:0000256" key="5">
    <source>
        <dbReference type="ARBA" id="ARBA00012251"/>
    </source>
</evidence>
<feature type="domain" description="RING-type" evidence="22">
    <location>
        <begin position="213"/>
        <end position="439"/>
    </location>
</feature>
<keyword evidence="9 19" id="KW-0479">Metal-binding</keyword>
<dbReference type="InterPro" id="IPR047534">
    <property type="entry name" value="BRcat_RBR_parkin"/>
</dbReference>
<proteinExistence type="inferred from homology"/>
<comment type="pathway">
    <text evidence="4 19">Protein modification; protein ubiquitination.</text>
</comment>
<evidence type="ECO:0000256" key="10">
    <source>
        <dbReference type="ARBA" id="ARBA00022737"/>
    </source>
</evidence>
<dbReference type="FunFam" id="1.20.120.1750:FF:000009">
    <property type="entry name" value="E3 ubiquitin-protein ligase parkin"/>
    <property type="match status" value="1"/>
</dbReference>
<evidence type="ECO:0000256" key="17">
    <source>
        <dbReference type="ARBA" id="ARBA00029442"/>
    </source>
</evidence>
<dbReference type="InterPro" id="IPR054694">
    <property type="entry name" value="Parkin-like_IBR"/>
</dbReference>
<dbReference type="Pfam" id="PF17976">
    <property type="entry name" value="zf-RING_12"/>
    <property type="match status" value="1"/>
</dbReference>
<dbReference type="PROSITE" id="PS50053">
    <property type="entry name" value="UBIQUITIN_2"/>
    <property type="match status" value="1"/>
</dbReference>
<dbReference type="AlphaFoldDB" id="A0A1S3IQ86"/>
<dbReference type="GeneID" id="106166390"/>
<dbReference type="GO" id="GO:0009896">
    <property type="term" value="P:positive regulation of catabolic process"/>
    <property type="evidence" value="ECO:0007669"/>
    <property type="project" value="UniProtKB-ARBA"/>
</dbReference>
<dbReference type="FunFam" id="2.20.25.20:FF:000008">
    <property type="entry name" value="E3 ubiquitin-protein ligase parkin"/>
    <property type="match status" value="1"/>
</dbReference>
<dbReference type="GO" id="GO:0022603">
    <property type="term" value="P:regulation of anatomical structure morphogenesis"/>
    <property type="evidence" value="ECO:0007669"/>
    <property type="project" value="UniProtKB-ARBA"/>
</dbReference>
<evidence type="ECO:0000256" key="19">
    <source>
        <dbReference type="PIRNR" id="PIRNR037880"/>
    </source>
</evidence>
<feature type="active site" evidence="20">
    <location>
        <position position="408"/>
    </location>
</feature>
<evidence type="ECO:0000313" key="23">
    <source>
        <dbReference type="Proteomes" id="UP000085678"/>
    </source>
</evidence>
<dbReference type="GO" id="GO:0005829">
    <property type="term" value="C:cytosol"/>
    <property type="evidence" value="ECO:0007669"/>
    <property type="project" value="UniProtKB-SubCell"/>
</dbReference>
<evidence type="ECO:0000256" key="6">
    <source>
        <dbReference type="ARBA" id="ARBA00022490"/>
    </source>
</evidence>
<evidence type="ECO:0000256" key="11">
    <source>
        <dbReference type="ARBA" id="ARBA00022771"/>
    </source>
</evidence>
<keyword evidence="7" id="KW-0597">Phosphoprotein</keyword>
<dbReference type="Pfam" id="PF22605">
    <property type="entry name" value="IBR_2"/>
    <property type="match status" value="1"/>
</dbReference>
<evidence type="ECO:0000256" key="3">
    <source>
        <dbReference type="ARBA" id="ARBA00004514"/>
    </source>
</evidence>
<dbReference type="SMART" id="SM00647">
    <property type="entry name" value="IBR"/>
    <property type="match status" value="2"/>
</dbReference>
<dbReference type="InterPro" id="IPR041565">
    <property type="entry name" value="Parkin_Znf-RING"/>
</dbReference>
<evidence type="ECO:0000256" key="1">
    <source>
        <dbReference type="ARBA" id="ARBA00001798"/>
    </source>
</evidence>
<evidence type="ECO:0000256" key="18">
    <source>
        <dbReference type="ARBA" id="ARBA00029536"/>
    </source>
</evidence>
<dbReference type="CDD" id="cd20357">
    <property type="entry name" value="Rcat_RBR_parkin"/>
    <property type="match status" value="1"/>
</dbReference>
<dbReference type="PRINTS" id="PR01475">
    <property type="entry name" value="PARKIN"/>
</dbReference>
<dbReference type="Proteomes" id="UP000085678">
    <property type="component" value="Unplaced"/>
</dbReference>